<gene>
    <name evidence="1" type="ORF">SAMN02745174_01794</name>
</gene>
<organism evidence="1 2">
    <name type="scientific">Cetobacterium ceti</name>
    <dbReference type="NCBI Taxonomy" id="180163"/>
    <lineage>
        <taxon>Bacteria</taxon>
        <taxon>Fusobacteriati</taxon>
        <taxon>Fusobacteriota</taxon>
        <taxon>Fusobacteriia</taxon>
        <taxon>Fusobacteriales</taxon>
        <taxon>Fusobacteriaceae</taxon>
        <taxon>Cetobacterium</taxon>
    </lineage>
</organism>
<sequence>MKYFMHREFQVSPKLESQVNKYFNKVNTINTEVHIYNKTYKAVVDIKSFLLLSNFDCFNCLTNCCVQFPYEFNKKSRDLIKKNLKEYNNLTKAVSILKEEGMTEKEIIQSIENDPMLIPNKFIDTVFNRCTCSCVHIDRHLCAIHKICIDQGFSIEEVIDTKPLWCSIYPLEILINENEELYIFVPNSQNDYLSMNDSKFPCMDIKMSKSPYFRRENPIGFKEEDYKPFIDSYYPILKYIFGEIFVKDIKSSLNLLKEESINIQYNKKI</sequence>
<dbReference type="AlphaFoldDB" id="A0A1T4P7Z7"/>
<dbReference type="EMBL" id="FUWX01000013">
    <property type="protein sequence ID" value="SJZ87028.1"/>
    <property type="molecule type" value="Genomic_DNA"/>
</dbReference>
<name>A0A1T4P7Z7_9FUSO</name>
<dbReference type="OrthoDB" id="92773at2"/>
<accession>A0A1T4P7Z7</accession>
<dbReference type="RefSeq" id="WP_078694257.1">
    <property type="nucleotide sequence ID" value="NZ_FUWX01000013.1"/>
</dbReference>
<evidence type="ECO:0000313" key="1">
    <source>
        <dbReference type="EMBL" id="SJZ87028.1"/>
    </source>
</evidence>
<proteinExistence type="predicted"/>
<evidence type="ECO:0000313" key="2">
    <source>
        <dbReference type="Proteomes" id="UP000191153"/>
    </source>
</evidence>
<dbReference type="STRING" id="180163.SAMN02745174_01794"/>
<reference evidence="1 2" key="1">
    <citation type="submission" date="2017-02" db="EMBL/GenBank/DDBJ databases">
        <authorList>
            <person name="Peterson S.W."/>
        </authorList>
    </citation>
    <scope>NUCLEOTIDE SEQUENCE [LARGE SCALE GENOMIC DNA]</scope>
    <source>
        <strain evidence="1 2">ATCC 700028</strain>
    </source>
</reference>
<protein>
    <submittedName>
        <fullName evidence="1">Uncharacterized protein</fullName>
    </submittedName>
</protein>
<dbReference type="Proteomes" id="UP000191153">
    <property type="component" value="Unassembled WGS sequence"/>
</dbReference>
<keyword evidence="2" id="KW-1185">Reference proteome</keyword>